<accession>A0ACC0APX7</accession>
<gene>
    <name evidence="1" type="ORF">M9H77_22243</name>
</gene>
<name>A0ACC0APX7_CATRO</name>
<comment type="caution">
    <text evidence="1">The sequence shown here is derived from an EMBL/GenBank/DDBJ whole genome shotgun (WGS) entry which is preliminary data.</text>
</comment>
<reference evidence="2" key="1">
    <citation type="journal article" date="2023" name="Nat. Plants">
        <title>Single-cell RNA sequencing provides a high-resolution roadmap for understanding the multicellular compartmentation of specialized metabolism.</title>
        <authorList>
            <person name="Sun S."/>
            <person name="Shen X."/>
            <person name="Li Y."/>
            <person name="Li Y."/>
            <person name="Wang S."/>
            <person name="Li R."/>
            <person name="Zhang H."/>
            <person name="Shen G."/>
            <person name="Guo B."/>
            <person name="Wei J."/>
            <person name="Xu J."/>
            <person name="St-Pierre B."/>
            <person name="Chen S."/>
            <person name="Sun C."/>
        </authorList>
    </citation>
    <scope>NUCLEOTIDE SEQUENCE [LARGE SCALE GENOMIC DNA]</scope>
</reference>
<evidence type="ECO:0000313" key="1">
    <source>
        <dbReference type="EMBL" id="KAI5662920.1"/>
    </source>
</evidence>
<sequence>MPSDQFVWLLYPERGLAPSDLWWVEYHHPSRLMRQFGRDQPISAACNIFLDLILLMWKSGMNEDNTLGMAFFYPWNSYHHLEMITLDGIRISHHNPARRDTRTYGQLAGTPMLQEVDDMTIRILEGPPSSLMRYTSVMRRVQTIFHWCMVSISGTLGCSPSQHDVQQTFEVYPSRRRPWEFVPEHGARGVKKGKRRLPRGRTCGGCAPVPPLMGAGFNHGGWRGGGFGGRGRADPG</sequence>
<keyword evidence="2" id="KW-1185">Reference proteome</keyword>
<proteinExistence type="predicted"/>
<protein>
    <submittedName>
        <fullName evidence="1">Uncharacterized protein</fullName>
    </submittedName>
</protein>
<dbReference type="Proteomes" id="UP001060085">
    <property type="component" value="Linkage Group LG05"/>
</dbReference>
<organism evidence="1 2">
    <name type="scientific">Catharanthus roseus</name>
    <name type="common">Madagascar periwinkle</name>
    <name type="synonym">Vinca rosea</name>
    <dbReference type="NCBI Taxonomy" id="4058"/>
    <lineage>
        <taxon>Eukaryota</taxon>
        <taxon>Viridiplantae</taxon>
        <taxon>Streptophyta</taxon>
        <taxon>Embryophyta</taxon>
        <taxon>Tracheophyta</taxon>
        <taxon>Spermatophyta</taxon>
        <taxon>Magnoliopsida</taxon>
        <taxon>eudicotyledons</taxon>
        <taxon>Gunneridae</taxon>
        <taxon>Pentapetalae</taxon>
        <taxon>asterids</taxon>
        <taxon>lamiids</taxon>
        <taxon>Gentianales</taxon>
        <taxon>Apocynaceae</taxon>
        <taxon>Rauvolfioideae</taxon>
        <taxon>Vinceae</taxon>
        <taxon>Catharanthinae</taxon>
        <taxon>Catharanthus</taxon>
    </lineage>
</organism>
<dbReference type="EMBL" id="CM044705">
    <property type="protein sequence ID" value="KAI5662920.1"/>
    <property type="molecule type" value="Genomic_DNA"/>
</dbReference>
<evidence type="ECO:0000313" key="2">
    <source>
        <dbReference type="Proteomes" id="UP001060085"/>
    </source>
</evidence>